<dbReference type="GO" id="GO:0006412">
    <property type="term" value="P:translation"/>
    <property type="evidence" value="ECO:0007669"/>
    <property type="project" value="InterPro"/>
</dbReference>
<evidence type="ECO:0000313" key="7">
    <source>
        <dbReference type="EMBL" id="RHY03835.1"/>
    </source>
</evidence>
<dbReference type="EMBL" id="QUTG01003133">
    <property type="protein sequence ID" value="RHY93039.1"/>
    <property type="molecule type" value="Genomic_DNA"/>
</dbReference>
<dbReference type="FunFam" id="3.30.1390.10:FF:000001">
    <property type="entry name" value="50S ribosomal protein L7/L12"/>
    <property type="match status" value="1"/>
</dbReference>
<proteinExistence type="inferred from homology"/>
<feature type="domain" description="Large ribosomal subunit protein bL12 C-terminal" evidence="4">
    <location>
        <begin position="107"/>
        <end position="173"/>
    </location>
</feature>
<dbReference type="EMBL" id="QUTE01012092">
    <property type="protein sequence ID" value="RHZ08046.1"/>
    <property type="molecule type" value="Genomic_DNA"/>
</dbReference>
<dbReference type="Proteomes" id="UP000265716">
    <property type="component" value="Unassembled WGS sequence"/>
</dbReference>
<dbReference type="PANTHER" id="PTHR45987:SF4">
    <property type="entry name" value="LARGE RIBOSOMAL SUBUNIT PROTEIN BL12M"/>
    <property type="match status" value="1"/>
</dbReference>
<evidence type="ECO:0000313" key="22">
    <source>
        <dbReference type="Proteomes" id="UP000266643"/>
    </source>
</evidence>
<dbReference type="GeneID" id="20808280"/>
<dbReference type="EMBL" id="QUTC01001016">
    <property type="protein sequence ID" value="RHY77505.1"/>
    <property type="molecule type" value="Genomic_DNA"/>
</dbReference>
<dbReference type="EMBL" id="MZMZ02003684">
    <property type="protein sequence ID" value="RQM20999.1"/>
    <property type="molecule type" value="Genomic_DNA"/>
</dbReference>
<dbReference type="GO" id="GO:0005737">
    <property type="term" value="C:cytoplasm"/>
    <property type="evidence" value="ECO:0007669"/>
    <property type="project" value="UniProtKB-ARBA"/>
</dbReference>
<evidence type="ECO:0000313" key="20">
    <source>
        <dbReference type="Proteomes" id="UP000266196"/>
    </source>
</evidence>
<evidence type="ECO:0000313" key="8">
    <source>
        <dbReference type="EMBL" id="RHY14333.1"/>
    </source>
</evidence>
<evidence type="ECO:0000313" key="21">
    <source>
        <dbReference type="Proteomes" id="UP000266239"/>
    </source>
</evidence>
<evidence type="ECO:0000313" key="13">
    <source>
        <dbReference type="EMBL" id="RHZ08046.1"/>
    </source>
</evidence>
<sequence>MLTRVVRASVTRGVAGRRAISSSVPRFLEVKEATETQKKIIENELALTPRVQKVLDLICELNLIEISELSTAVQVKFDIPEMGFAMGGGGGGAAPVEEEKKEEKTAFDVKLVSYDAKNKIKVIKEVRAITGLGLKEAKELVESVPAVLKKELKKAEAEELLAKITEMGGVGELE</sequence>
<dbReference type="EMBL" id="QUTB01006647">
    <property type="protein sequence ID" value="RHY49096.1"/>
    <property type="molecule type" value="Genomic_DNA"/>
</dbReference>
<dbReference type="EMBL" id="QUTI01033540">
    <property type="protein sequence ID" value="RLO02447.1"/>
    <property type="molecule type" value="Genomic_DNA"/>
</dbReference>
<dbReference type="RefSeq" id="XP_009829764.1">
    <property type="nucleotide sequence ID" value="XM_009831462.1"/>
</dbReference>
<feature type="domain" description="Large ribosomal subunit protein bL12 oligomerization" evidence="5">
    <location>
        <begin position="52"/>
        <end position="94"/>
    </location>
</feature>
<dbReference type="GO" id="GO:1990904">
    <property type="term" value="C:ribonucleoprotein complex"/>
    <property type="evidence" value="ECO:0007669"/>
    <property type="project" value="UniProtKB-KW"/>
</dbReference>
<dbReference type="AlphaFoldDB" id="W4GMB7"/>
<organism evidence="6">
    <name type="scientific">Aphanomyces astaci</name>
    <name type="common">Crayfish plague agent</name>
    <dbReference type="NCBI Taxonomy" id="112090"/>
    <lineage>
        <taxon>Eukaryota</taxon>
        <taxon>Sar</taxon>
        <taxon>Stramenopiles</taxon>
        <taxon>Oomycota</taxon>
        <taxon>Saprolegniomycetes</taxon>
        <taxon>Saprolegniales</taxon>
        <taxon>Verrucalvaceae</taxon>
        <taxon>Aphanomyces</taxon>
    </lineage>
</organism>
<evidence type="ECO:0000313" key="15">
    <source>
        <dbReference type="EMBL" id="RHZ40056.1"/>
    </source>
</evidence>
<evidence type="ECO:0000259" key="4">
    <source>
        <dbReference type="Pfam" id="PF00542"/>
    </source>
</evidence>
<dbReference type="Proteomes" id="UP000275652">
    <property type="component" value="Unassembled WGS sequence"/>
</dbReference>
<dbReference type="Pfam" id="PF16320">
    <property type="entry name" value="Ribosomal_L12_N"/>
    <property type="match status" value="1"/>
</dbReference>
<evidence type="ECO:0000313" key="6">
    <source>
        <dbReference type="EMBL" id="ETV80817.1"/>
    </source>
</evidence>
<keyword evidence="3" id="KW-0687">Ribonucleoprotein</keyword>
<dbReference type="Pfam" id="PF00542">
    <property type="entry name" value="Ribosomal_L12"/>
    <property type="match status" value="1"/>
</dbReference>
<dbReference type="SUPFAM" id="SSF48300">
    <property type="entry name" value="Ribosomal protein L7/12, oligomerisation (N-terminal) domain"/>
    <property type="match status" value="1"/>
</dbReference>
<dbReference type="OrthoDB" id="250175at2759"/>
<dbReference type="Proteomes" id="UP000285430">
    <property type="component" value="Unassembled WGS sequence"/>
</dbReference>
<keyword evidence="2 6" id="KW-0689">Ribosomal protein</keyword>
<evidence type="ECO:0000313" key="9">
    <source>
        <dbReference type="EMBL" id="RHY49096.1"/>
    </source>
</evidence>
<dbReference type="InterPro" id="IPR013823">
    <property type="entry name" value="Ribosomal_bL12_C"/>
</dbReference>
<reference evidence="17 25" key="3">
    <citation type="submission" date="2018-07" db="EMBL/GenBank/DDBJ databases">
        <title>Annotation of Aphanomyces astaci genome assembly.</title>
        <authorList>
            <person name="Studholme D.J."/>
        </authorList>
    </citation>
    <scope>NUCLEOTIDE SEQUENCE [LARGE SCALE GENOMIC DNA]</scope>
    <source>
        <strain evidence="17">Pc</strain>
    </source>
</reference>
<dbReference type="InterPro" id="IPR000206">
    <property type="entry name" value="Ribosomal_bL12"/>
</dbReference>
<evidence type="ECO:0000313" key="17">
    <source>
        <dbReference type="EMBL" id="RQM20999.1"/>
    </source>
</evidence>
<reference evidence="18 19" key="4">
    <citation type="submission" date="2018-08" db="EMBL/GenBank/DDBJ databases">
        <title>Aphanomyces genome sequencing and annotation.</title>
        <authorList>
            <person name="Minardi D."/>
            <person name="Oidtmann B."/>
            <person name="Van Der Giezen M."/>
            <person name="Studholme D.J."/>
        </authorList>
    </citation>
    <scope>NUCLEOTIDE SEQUENCE [LARGE SCALE GENOMIC DNA]</scope>
    <source>
        <strain evidence="13 20">197901</strain>
        <strain evidence="10 22">D2</strain>
        <strain evidence="14 26">Da</strain>
        <strain evidence="15 28">FDL457</strain>
        <strain evidence="8 18">Kv</strain>
        <strain evidence="11 19">SA</strain>
        <strain evidence="9 24">Si</strain>
        <strain evidence="12 27">Sv</strain>
        <strain evidence="7 21">Yx</strain>
    </source>
</reference>
<evidence type="ECO:0000313" key="26">
    <source>
        <dbReference type="Proteomes" id="UP000285430"/>
    </source>
</evidence>
<evidence type="ECO:0000313" key="18">
    <source>
        <dbReference type="Proteomes" id="UP000265427"/>
    </source>
</evidence>
<dbReference type="Proteomes" id="UP000285712">
    <property type="component" value="Unassembled WGS sequence"/>
</dbReference>
<reference evidence="16 23" key="2">
    <citation type="journal article" date="2018" name="J. Invertebr. Pathol.">
        <title>New genotyping method for the causative agent of crayfish plague (Aphanomyces astaci) based on whole genome data.</title>
        <authorList>
            <person name="Minardi D."/>
            <person name="Studholme D.J."/>
            <person name="van der Giezen M."/>
            <person name="Pretto T."/>
            <person name="Oidtmann B."/>
        </authorList>
    </citation>
    <scope>NUCLEOTIDE SEQUENCE [LARGE SCALE GENOMIC DNA]</scope>
    <source>
        <strain evidence="16 23">KB13</strain>
    </source>
</reference>
<dbReference type="EMBL" id="QUTF01007001">
    <property type="protein sequence ID" value="RHZ40056.1"/>
    <property type="molecule type" value="Genomic_DNA"/>
</dbReference>
<keyword evidence="25" id="KW-1185">Reference proteome</keyword>
<evidence type="ECO:0000313" key="23">
    <source>
        <dbReference type="Proteomes" id="UP000275652"/>
    </source>
</evidence>
<evidence type="ECO:0000313" key="25">
    <source>
        <dbReference type="Proteomes" id="UP000284702"/>
    </source>
</evidence>
<evidence type="ECO:0000313" key="16">
    <source>
        <dbReference type="EMBL" id="RLO02447.1"/>
    </source>
</evidence>
<dbReference type="EMBL" id="QUTH01003140">
    <property type="protein sequence ID" value="RHZ21456.1"/>
    <property type="molecule type" value="Genomic_DNA"/>
</dbReference>
<evidence type="ECO:0000313" key="10">
    <source>
        <dbReference type="EMBL" id="RHY71230.1"/>
    </source>
</evidence>
<dbReference type="Proteomes" id="UP000283543">
    <property type="component" value="Unassembled WGS sequence"/>
</dbReference>
<dbReference type="Proteomes" id="UP000266643">
    <property type="component" value="Unassembled WGS sequence"/>
</dbReference>
<evidence type="ECO:0000313" key="28">
    <source>
        <dbReference type="Proteomes" id="UP000286510"/>
    </source>
</evidence>
<dbReference type="STRING" id="112090.W4GMB7"/>
<dbReference type="InterPro" id="IPR014719">
    <property type="entry name" value="Ribosomal_bL12_C/ClpS-like"/>
</dbReference>
<dbReference type="Proteomes" id="UP000284702">
    <property type="component" value="Unassembled WGS sequence"/>
</dbReference>
<dbReference type="GO" id="GO:0005840">
    <property type="term" value="C:ribosome"/>
    <property type="evidence" value="ECO:0007669"/>
    <property type="project" value="UniProtKB-KW"/>
</dbReference>
<evidence type="ECO:0000256" key="2">
    <source>
        <dbReference type="ARBA" id="ARBA00022980"/>
    </source>
</evidence>
<dbReference type="InterPro" id="IPR036235">
    <property type="entry name" value="Ribosomal_bL12_oligo_N_sf"/>
</dbReference>
<dbReference type="CDD" id="cd00387">
    <property type="entry name" value="Ribosomal_L7_L12"/>
    <property type="match status" value="1"/>
</dbReference>
<dbReference type="Proteomes" id="UP000265427">
    <property type="component" value="Unassembled WGS sequence"/>
</dbReference>
<protein>
    <submittedName>
        <fullName evidence="6">Ribosomal protein L7/L12</fullName>
    </submittedName>
</protein>
<dbReference type="EMBL" id="KI913125">
    <property type="protein sequence ID" value="ETV80817.1"/>
    <property type="molecule type" value="Genomic_DNA"/>
</dbReference>
<dbReference type="NCBIfam" id="TIGR00855">
    <property type="entry name" value="L12"/>
    <property type="match status" value="1"/>
</dbReference>
<dbReference type="Gene3D" id="1.20.5.710">
    <property type="entry name" value="Single helix bin"/>
    <property type="match status" value="1"/>
</dbReference>
<dbReference type="GO" id="GO:0003729">
    <property type="term" value="F:mRNA binding"/>
    <property type="evidence" value="ECO:0007669"/>
    <property type="project" value="TreeGrafter"/>
</dbReference>
<evidence type="ECO:0000313" key="27">
    <source>
        <dbReference type="Proteomes" id="UP000285712"/>
    </source>
</evidence>
<dbReference type="Proteomes" id="UP000266239">
    <property type="component" value="Unassembled WGS sequence"/>
</dbReference>
<gene>
    <name evidence="17" type="ORF">B5M09_000192</name>
    <name evidence="7" type="ORF">DYB25_001068</name>
    <name evidence="15" type="ORF">DYB26_001546</name>
    <name evidence="16" type="ORF">DYB28_002798</name>
    <name evidence="10" type="ORF">DYB30_007351</name>
    <name evidence="13" type="ORF">DYB31_000262</name>
    <name evidence="9" type="ORF">DYB34_008555</name>
    <name evidence="12" type="ORF">DYB35_002035</name>
    <name evidence="8" type="ORF">DYB36_007566</name>
    <name evidence="14" type="ORF">DYB37_000114</name>
    <name evidence="11" type="ORF">DYB38_003931</name>
    <name evidence="6" type="ORF">H257_06284</name>
</gene>
<dbReference type="PANTHER" id="PTHR45987">
    <property type="entry name" value="39S RIBOSOMAL PROTEIN L12"/>
    <property type="match status" value="1"/>
</dbReference>
<evidence type="ECO:0000259" key="5">
    <source>
        <dbReference type="Pfam" id="PF16320"/>
    </source>
</evidence>
<dbReference type="EMBL" id="QUSZ01004429">
    <property type="protein sequence ID" value="RHY14333.1"/>
    <property type="molecule type" value="Genomic_DNA"/>
</dbReference>
<dbReference type="GO" id="GO:0003735">
    <property type="term" value="F:structural constituent of ribosome"/>
    <property type="evidence" value="ECO:0007669"/>
    <property type="project" value="InterPro"/>
</dbReference>
<name>W4GMB7_APHAT</name>
<comment type="similarity">
    <text evidence="1">Belongs to the bacterial ribosomal protein bL12 family.</text>
</comment>
<dbReference type="InterPro" id="IPR008932">
    <property type="entry name" value="Ribosomal_bL12_oligo"/>
</dbReference>
<evidence type="ECO:0000313" key="12">
    <source>
        <dbReference type="EMBL" id="RHY93039.1"/>
    </source>
</evidence>
<evidence type="ECO:0000256" key="1">
    <source>
        <dbReference type="ARBA" id="ARBA00007197"/>
    </source>
</evidence>
<evidence type="ECO:0000313" key="11">
    <source>
        <dbReference type="EMBL" id="RHY77505.1"/>
    </source>
</evidence>
<evidence type="ECO:0000313" key="24">
    <source>
        <dbReference type="Proteomes" id="UP000283543"/>
    </source>
</evidence>
<reference evidence="6" key="1">
    <citation type="submission" date="2013-12" db="EMBL/GenBank/DDBJ databases">
        <title>The Genome Sequence of Aphanomyces astaci APO3.</title>
        <authorList>
            <consortium name="The Broad Institute Genomics Platform"/>
            <person name="Russ C."/>
            <person name="Tyler B."/>
            <person name="van West P."/>
            <person name="Dieguez-Uribeondo J."/>
            <person name="Young S.K."/>
            <person name="Zeng Q."/>
            <person name="Gargeya S."/>
            <person name="Fitzgerald M."/>
            <person name="Abouelleil A."/>
            <person name="Alvarado L."/>
            <person name="Chapman S.B."/>
            <person name="Gainer-Dewar J."/>
            <person name="Goldberg J."/>
            <person name="Griggs A."/>
            <person name="Gujja S."/>
            <person name="Hansen M."/>
            <person name="Howarth C."/>
            <person name="Imamovic A."/>
            <person name="Ireland A."/>
            <person name="Larimer J."/>
            <person name="McCowan C."/>
            <person name="Murphy C."/>
            <person name="Pearson M."/>
            <person name="Poon T.W."/>
            <person name="Priest M."/>
            <person name="Roberts A."/>
            <person name="Saif S."/>
            <person name="Shea T."/>
            <person name="Sykes S."/>
            <person name="Wortman J."/>
            <person name="Nusbaum C."/>
            <person name="Birren B."/>
        </authorList>
    </citation>
    <scope>NUCLEOTIDE SEQUENCE [LARGE SCALE GENOMIC DNA]</scope>
    <source>
        <strain evidence="6">APO3</strain>
    </source>
</reference>
<evidence type="ECO:0000256" key="3">
    <source>
        <dbReference type="ARBA" id="ARBA00023274"/>
    </source>
</evidence>
<dbReference type="Proteomes" id="UP000286510">
    <property type="component" value="Unassembled WGS sequence"/>
</dbReference>
<accession>W4GMB7</accession>
<dbReference type="SUPFAM" id="SSF54736">
    <property type="entry name" value="ClpS-like"/>
    <property type="match status" value="1"/>
</dbReference>
<dbReference type="EMBL" id="QUTA01008391">
    <property type="protein sequence ID" value="RHY03835.1"/>
    <property type="molecule type" value="Genomic_DNA"/>
</dbReference>
<dbReference type="HAMAP" id="MF_00368">
    <property type="entry name" value="Ribosomal_bL12"/>
    <property type="match status" value="1"/>
</dbReference>
<dbReference type="Proteomes" id="UP000266196">
    <property type="component" value="Unassembled WGS sequence"/>
</dbReference>
<dbReference type="EMBL" id="QUTD01003810">
    <property type="protein sequence ID" value="RHY71230.1"/>
    <property type="molecule type" value="Genomic_DNA"/>
</dbReference>
<dbReference type="VEuPathDB" id="FungiDB:H257_06284"/>
<evidence type="ECO:0000313" key="14">
    <source>
        <dbReference type="EMBL" id="RHZ21456.1"/>
    </source>
</evidence>
<dbReference type="Gene3D" id="3.30.1390.10">
    <property type="match status" value="1"/>
</dbReference>
<evidence type="ECO:0000313" key="19">
    <source>
        <dbReference type="Proteomes" id="UP000265716"/>
    </source>
</evidence>